<gene>
    <name evidence="1" type="ORF">CUC04_10575</name>
</gene>
<protein>
    <submittedName>
        <fullName evidence="1">Uncharacterized protein</fullName>
    </submittedName>
</protein>
<sequence length="115" mass="13729">MNEYLKIMPEYGCSPLWVSDNNGTFKNLDIRKVGSSLVNRIDIWNQLYQSTLNQEYPPESGFVNTIEMYNFEKEGIRIWKDLLNRYFNIAKIAYWSIVFNRLFFNVNELNVELDN</sequence>
<dbReference type="RefSeq" id="WP_099977576.1">
    <property type="nucleotide sequence ID" value="NZ_PESN01000002.1"/>
</dbReference>
<organism evidence="1 2">
    <name type="scientific">Prevotella intermedia</name>
    <dbReference type="NCBI Taxonomy" id="28131"/>
    <lineage>
        <taxon>Bacteria</taxon>
        <taxon>Pseudomonadati</taxon>
        <taxon>Bacteroidota</taxon>
        <taxon>Bacteroidia</taxon>
        <taxon>Bacteroidales</taxon>
        <taxon>Prevotellaceae</taxon>
        <taxon>Prevotella</taxon>
    </lineage>
</organism>
<dbReference type="AlphaFoldDB" id="A0A2G9IDB4"/>
<evidence type="ECO:0000313" key="2">
    <source>
        <dbReference type="Proteomes" id="UP000230500"/>
    </source>
</evidence>
<comment type="caution">
    <text evidence="1">The sequence shown here is derived from an EMBL/GenBank/DDBJ whole genome shotgun (WGS) entry which is preliminary data.</text>
</comment>
<name>A0A2G9IDB4_PREIN</name>
<dbReference type="Proteomes" id="UP000230500">
    <property type="component" value="Unassembled WGS sequence"/>
</dbReference>
<reference evidence="1 2" key="1">
    <citation type="submission" date="2017-11" db="EMBL/GenBank/DDBJ databases">
        <title>Genome sequencing of Prevotella intermedia KCOM 2069.</title>
        <authorList>
            <person name="Kook J.-K."/>
            <person name="Park S.-N."/>
            <person name="Lim Y.K."/>
        </authorList>
    </citation>
    <scope>NUCLEOTIDE SEQUENCE [LARGE SCALE GENOMIC DNA]</scope>
    <source>
        <strain evidence="1 2">KCOM 2069</strain>
    </source>
</reference>
<accession>A0A2G9IDB4</accession>
<evidence type="ECO:0000313" key="1">
    <source>
        <dbReference type="EMBL" id="PIN27764.1"/>
    </source>
</evidence>
<proteinExistence type="predicted"/>
<dbReference type="EMBL" id="PESN01000002">
    <property type="protein sequence ID" value="PIN27764.1"/>
    <property type="molecule type" value="Genomic_DNA"/>
</dbReference>